<evidence type="ECO:0000313" key="2">
    <source>
        <dbReference type="EMBL" id="PQP13864.1"/>
    </source>
</evidence>
<sequence length="81" mass="8680">MPVHWRQTEAGPRRPLSSSSTPFIPDPTMTRPSRLSSLLHGSLLLLAACASIAARLTCHLPGDKRCLAEHEVARTPAGVSP</sequence>
<comment type="caution">
    <text evidence="2">The sequence shown here is derived from an EMBL/GenBank/DDBJ whole genome shotgun (WGS) entry which is preliminary data.</text>
</comment>
<accession>A0A2S8IGF5</accession>
<dbReference type="EMBL" id="PUIQ01000044">
    <property type="protein sequence ID" value="PQP13864.1"/>
    <property type="molecule type" value="Genomic_DNA"/>
</dbReference>
<evidence type="ECO:0000313" key="3">
    <source>
        <dbReference type="Proteomes" id="UP000238206"/>
    </source>
</evidence>
<feature type="region of interest" description="Disordered" evidence="1">
    <location>
        <begin position="1"/>
        <end position="29"/>
    </location>
</feature>
<organism evidence="2 3">
    <name type="scientific">Burkholderia cepacia</name>
    <name type="common">Pseudomonas cepacia</name>
    <dbReference type="NCBI Taxonomy" id="292"/>
    <lineage>
        <taxon>Bacteria</taxon>
        <taxon>Pseudomonadati</taxon>
        <taxon>Pseudomonadota</taxon>
        <taxon>Betaproteobacteria</taxon>
        <taxon>Burkholderiales</taxon>
        <taxon>Burkholderiaceae</taxon>
        <taxon>Burkholderia</taxon>
        <taxon>Burkholderia cepacia complex</taxon>
    </lineage>
</organism>
<evidence type="ECO:0000256" key="1">
    <source>
        <dbReference type="SAM" id="MobiDB-lite"/>
    </source>
</evidence>
<dbReference type="AlphaFoldDB" id="A0A2S8IGF5"/>
<proteinExistence type="predicted"/>
<protein>
    <submittedName>
        <fullName evidence="2">Uncharacterized protein</fullName>
    </submittedName>
</protein>
<name>A0A2S8IGF5_BURCE</name>
<reference evidence="2 3" key="1">
    <citation type="submission" date="2018-02" db="EMBL/GenBank/DDBJ databases">
        <title>Draft genome sequencing of Burkholderia cepacia Y14-15.</title>
        <authorList>
            <person name="Zheng B.-X."/>
        </authorList>
    </citation>
    <scope>NUCLEOTIDE SEQUENCE [LARGE SCALE GENOMIC DNA]</scope>
    <source>
        <strain evidence="2 3">Y14-15</strain>
    </source>
</reference>
<gene>
    <name evidence="2" type="ORF">C5615_28395</name>
</gene>
<dbReference type="Proteomes" id="UP000238206">
    <property type="component" value="Unassembled WGS sequence"/>
</dbReference>